<proteinExistence type="inferred from homology"/>
<dbReference type="HOGENOM" id="CLU_073615_0_0_7"/>
<evidence type="ECO:0000256" key="8">
    <source>
        <dbReference type="ARBA" id="ARBA00022679"/>
    </source>
</evidence>
<evidence type="ECO:0000256" key="14">
    <source>
        <dbReference type="ARBA" id="ARBA00049402"/>
    </source>
</evidence>
<dbReference type="Pfam" id="PF00156">
    <property type="entry name" value="Pribosyltran"/>
    <property type="match status" value="1"/>
</dbReference>
<name>M1P9H7_DESSD</name>
<dbReference type="InterPro" id="IPR029057">
    <property type="entry name" value="PRTase-like"/>
</dbReference>
<dbReference type="InterPro" id="IPR050408">
    <property type="entry name" value="HGPRT"/>
</dbReference>
<evidence type="ECO:0000256" key="5">
    <source>
        <dbReference type="ARBA" id="ARBA00011895"/>
    </source>
</evidence>
<dbReference type="FunFam" id="3.40.50.2020:FF:000006">
    <property type="entry name" value="Hypoxanthine phosphoribosyltransferase"/>
    <property type="match status" value="1"/>
</dbReference>
<dbReference type="AlphaFoldDB" id="M1P9H7"/>
<evidence type="ECO:0000256" key="1">
    <source>
        <dbReference type="ARBA" id="ARBA00001946"/>
    </source>
</evidence>
<reference evidence="18" key="1">
    <citation type="journal article" date="2013" name="Stand. Genomic Sci.">
        <title>Complete genome sequence of Desulfocapsa sulfexigens, a marine deltaproteobacterium specialized in disproportionating inorganic sulfur compounds.</title>
        <authorList>
            <person name="Finster K.W."/>
            <person name="Kjeldsen K.U."/>
            <person name="Kube M."/>
            <person name="Reinhardt R."/>
            <person name="Mussmann M."/>
            <person name="Amann R."/>
            <person name="Schreiber L."/>
        </authorList>
    </citation>
    <scope>NUCLEOTIDE SEQUENCE [LARGE SCALE GENOMIC DNA]</scope>
    <source>
        <strain evidence="18">DSM 10523 / SB164P1</strain>
    </source>
</reference>
<evidence type="ECO:0000259" key="16">
    <source>
        <dbReference type="Pfam" id="PF00156"/>
    </source>
</evidence>
<dbReference type="SUPFAM" id="SSF53271">
    <property type="entry name" value="PRTase-like"/>
    <property type="match status" value="1"/>
</dbReference>
<dbReference type="GO" id="GO:0006178">
    <property type="term" value="P:guanine salvage"/>
    <property type="evidence" value="ECO:0007669"/>
    <property type="project" value="TreeGrafter"/>
</dbReference>
<dbReference type="Proteomes" id="UP000011721">
    <property type="component" value="Chromosome"/>
</dbReference>
<dbReference type="GO" id="GO:0005829">
    <property type="term" value="C:cytosol"/>
    <property type="evidence" value="ECO:0007669"/>
    <property type="project" value="TreeGrafter"/>
</dbReference>
<dbReference type="PANTHER" id="PTHR43340">
    <property type="entry name" value="HYPOXANTHINE-GUANINE PHOSPHORIBOSYLTRANSFERASE"/>
    <property type="match status" value="1"/>
</dbReference>
<evidence type="ECO:0000256" key="10">
    <source>
        <dbReference type="ARBA" id="ARBA00022726"/>
    </source>
</evidence>
<dbReference type="GO" id="GO:0004422">
    <property type="term" value="F:hypoxanthine phosphoribosyltransferase activity"/>
    <property type="evidence" value="ECO:0007669"/>
    <property type="project" value="InterPro"/>
</dbReference>
<evidence type="ECO:0000256" key="6">
    <source>
        <dbReference type="ARBA" id="ARBA00022490"/>
    </source>
</evidence>
<dbReference type="GO" id="GO:0032263">
    <property type="term" value="P:GMP salvage"/>
    <property type="evidence" value="ECO:0007669"/>
    <property type="project" value="TreeGrafter"/>
</dbReference>
<keyword evidence="10 15" id="KW-0660">Purine salvage</keyword>
<evidence type="ECO:0000256" key="15">
    <source>
        <dbReference type="RuleBase" id="RU364099"/>
    </source>
</evidence>
<dbReference type="NCBIfam" id="TIGR01203">
    <property type="entry name" value="HGPRTase"/>
    <property type="match status" value="1"/>
</dbReference>
<keyword evidence="8 15" id="KW-0808">Transferase</keyword>
<dbReference type="InterPro" id="IPR005904">
    <property type="entry name" value="Hxn_phspho_trans"/>
</dbReference>
<keyword evidence="7 15" id="KW-0328">Glycosyltransferase</keyword>
<keyword evidence="11 15" id="KW-0547">Nucleotide-binding</keyword>
<comment type="similarity">
    <text evidence="4 15">Belongs to the purine/pyrimidine phosphoribosyltransferase family.</text>
</comment>
<keyword evidence="12 15" id="KW-0460">Magnesium</keyword>
<comment type="subcellular location">
    <subcellularLocation>
        <location evidence="2 15">Cytoplasm</location>
    </subcellularLocation>
</comment>
<dbReference type="EMBL" id="CP003985">
    <property type="protein sequence ID" value="AGF78312.1"/>
    <property type="molecule type" value="Genomic_DNA"/>
</dbReference>
<dbReference type="GO" id="GO:0046100">
    <property type="term" value="P:hypoxanthine metabolic process"/>
    <property type="evidence" value="ECO:0007669"/>
    <property type="project" value="TreeGrafter"/>
</dbReference>
<dbReference type="PANTHER" id="PTHR43340:SF1">
    <property type="entry name" value="HYPOXANTHINE PHOSPHORIBOSYLTRANSFERASE"/>
    <property type="match status" value="1"/>
</dbReference>
<dbReference type="STRING" id="1167006.UWK_01754"/>
<keyword evidence="9 15" id="KW-0479">Metal-binding</keyword>
<dbReference type="CDD" id="cd06223">
    <property type="entry name" value="PRTases_typeI"/>
    <property type="match status" value="1"/>
</dbReference>
<dbReference type="GO" id="GO:0006166">
    <property type="term" value="P:purine ribonucleoside salvage"/>
    <property type="evidence" value="ECO:0007669"/>
    <property type="project" value="UniProtKB-KW"/>
</dbReference>
<protein>
    <recommendedName>
        <fullName evidence="5 15">Hypoxanthine phosphoribosyltransferase</fullName>
        <ecNumber evidence="5 15">2.4.2.8</ecNumber>
    </recommendedName>
</protein>
<evidence type="ECO:0000313" key="18">
    <source>
        <dbReference type="Proteomes" id="UP000011721"/>
    </source>
</evidence>
<comment type="catalytic activity">
    <reaction evidence="14">
        <text>IMP + diphosphate = hypoxanthine + 5-phospho-alpha-D-ribose 1-diphosphate</text>
        <dbReference type="Rhea" id="RHEA:17973"/>
        <dbReference type="ChEBI" id="CHEBI:17368"/>
        <dbReference type="ChEBI" id="CHEBI:33019"/>
        <dbReference type="ChEBI" id="CHEBI:58017"/>
        <dbReference type="ChEBI" id="CHEBI:58053"/>
        <dbReference type="EC" id="2.4.2.8"/>
    </reaction>
    <physiologicalReaction direction="right-to-left" evidence="14">
        <dbReference type="Rhea" id="RHEA:17975"/>
    </physiologicalReaction>
</comment>
<sequence length="174" mass="19523">MDYSNKEIVLSKQAIHDRIRELGQEISKDYQDKELVVIGVLKGAFIFMADLIREIDLNLSADFIQVSSYGGSSSSTGKITLVSSPAQSIENRHVLLVEDIIDTGLTMQWLANHFSEEGAASVKICSLIDKSERREHEVTIDYAGFAISQGFLIGYGLDFDEKYRNLQAIYHLNM</sequence>
<evidence type="ECO:0000256" key="4">
    <source>
        <dbReference type="ARBA" id="ARBA00008391"/>
    </source>
</evidence>
<evidence type="ECO:0000256" key="2">
    <source>
        <dbReference type="ARBA" id="ARBA00004496"/>
    </source>
</evidence>
<dbReference type="InterPro" id="IPR000836">
    <property type="entry name" value="PRTase_dom"/>
</dbReference>
<keyword evidence="18" id="KW-1185">Reference proteome</keyword>
<evidence type="ECO:0000256" key="9">
    <source>
        <dbReference type="ARBA" id="ARBA00022723"/>
    </source>
</evidence>
<dbReference type="UniPathway" id="UPA00591">
    <property type="reaction ID" value="UER00648"/>
</dbReference>
<dbReference type="OrthoDB" id="9802824at2"/>
<dbReference type="EC" id="2.4.2.8" evidence="5 15"/>
<comment type="catalytic activity">
    <reaction evidence="13">
        <text>GMP + diphosphate = guanine + 5-phospho-alpha-D-ribose 1-diphosphate</text>
        <dbReference type="Rhea" id="RHEA:25424"/>
        <dbReference type="ChEBI" id="CHEBI:16235"/>
        <dbReference type="ChEBI" id="CHEBI:33019"/>
        <dbReference type="ChEBI" id="CHEBI:58017"/>
        <dbReference type="ChEBI" id="CHEBI:58115"/>
        <dbReference type="EC" id="2.4.2.8"/>
    </reaction>
    <physiologicalReaction direction="right-to-left" evidence="13">
        <dbReference type="Rhea" id="RHEA:25426"/>
    </physiologicalReaction>
</comment>
<comment type="cofactor">
    <cofactor evidence="1 15">
        <name>Mg(2+)</name>
        <dbReference type="ChEBI" id="CHEBI:18420"/>
    </cofactor>
</comment>
<dbReference type="PATRIC" id="fig|1167006.5.peg.1936"/>
<accession>M1P9H7</accession>
<dbReference type="GO" id="GO:0032264">
    <property type="term" value="P:IMP salvage"/>
    <property type="evidence" value="ECO:0007669"/>
    <property type="project" value="UniProtKB-UniPathway"/>
</dbReference>
<comment type="pathway">
    <text evidence="3 15">Purine metabolism; IMP biosynthesis via salvage pathway; IMP from hypoxanthine: step 1/1.</text>
</comment>
<evidence type="ECO:0000256" key="12">
    <source>
        <dbReference type="ARBA" id="ARBA00022842"/>
    </source>
</evidence>
<feature type="domain" description="Phosphoribosyltransferase" evidence="16">
    <location>
        <begin position="9"/>
        <end position="159"/>
    </location>
</feature>
<dbReference type="GO" id="GO:0000166">
    <property type="term" value="F:nucleotide binding"/>
    <property type="evidence" value="ECO:0007669"/>
    <property type="project" value="UniProtKB-KW"/>
</dbReference>
<organism evidence="17 18">
    <name type="scientific">Desulfocapsa sulfexigens (strain DSM 10523 / SB164P1)</name>
    <dbReference type="NCBI Taxonomy" id="1167006"/>
    <lineage>
        <taxon>Bacteria</taxon>
        <taxon>Pseudomonadati</taxon>
        <taxon>Thermodesulfobacteriota</taxon>
        <taxon>Desulfobulbia</taxon>
        <taxon>Desulfobulbales</taxon>
        <taxon>Desulfocapsaceae</taxon>
        <taxon>Desulfocapsa</taxon>
    </lineage>
</organism>
<dbReference type="Gene3D" id="3.40.50.2020">
    <property type="match status" value="1"/>
</dbReference>
<dbReference type="KEGG" id="dsf:UWK_01754"/>
<evidence type="ECO:0000256" key="7">
    <source>
        <dbReference type="ARBA" id="ARBA00022676"/>
    </source>
</evidence>
<dbReference type="RefSeq" id="WP_015404003.1">
    <property type="nucleotide sequence ID" value="NC_020304.1"/>
</dbReference>
<evidence type="ECO:0000256" key="11">
    <source>
        <dbReference type="ARBA" id="ARBA00022741"/>
    </source>
</evidence>
<keyword evidence="6 15" id="KW-0963">Cytoplasm</keyword>
<evidence type="ECO:0000256" key="13">
    <source>
        <dbReference type="ARBA" id="ARBA00048811"/>
    </source>
</evidence>
<gene>
    <name evidence="17" type="ordered locus">UWK_01754</name>
</gene>
<dbReference type="GO" id="GO:0000287">
    <property type="term" value="F:magnesium ion binding"/>
    <property type="evidence" value="ECO:0007669"/>
    <property type="project" value="TreeGrafter"/>
</dbReference>
<evidence type="ECO:0000313" key="17">
    <source>
        <dbReference type="EMBL" id="AGF78312.1"/>
    </source>
</evidence>
<evidence type="ECO:0000256" key="3">
    <source>
        <dbReference type="ARBA" id="ARBA00004669"/>
    </source>
</evidence>
<dbReference type="eggNOG" id="COG0634">
    <property type="taxonomic scope" value="Bacteria"/>
</dbReference>
<dbReference type="GO" id="GO:0052657">
    <property type="term" value="F:guanine phosphoribosyltransferase activity"/>
    <property type="evidence" value="ECO:0007669"/>
    <property type="project" value="UniProtKB-ARBA"/>
</dbReference>